<dbReference type="FunFam" id="1.20.1250.20:FF:000018">
    <property type="entry name" value="MFS transporter permease"/>
    <property type="match status" value="1"/>
</dbReference>
<dbReference type="InterPro" id="IPR020846">
    <property type="entry name" value="MFS_dom"/>
</dbReference>
<proteinExistence type="predicted"/>
<sequence>MAPTDASDDDQVIDSSPVPTSPMDEKPHPLYQEVAHAAAERGQAATDRHGLPLVQFDPKAEARLRRKIDLMIVPTVALLYLFCFIDRANIGRVSPSPPHGTRTPFSPFTGNARLAGLESDLDLVGYDYNAVLSVFYVSYIVFEIPSNMACKWIGPGYFLPFISLMFAICSICTAFVHNYSQICAVRFLLGVFEAGMLPGIAYYMSRWYRRREMAFRLSLYIVMAPIAGAFGGLLASGILKLESFGSVRSWRMIFAIEGLITGCLSLVAFATLTDRPATARWLSAEEKDLAVARVKSERVGTTEVLDQMDRPKMLRGIFSPVTLAVSFIFLLNNITVQGLAFFAPTIVKTIYPDASLISLQLRTVPPYLVGAVFTLLIPFLSSRTDRRNLFIIVSAPLMMIGYIMFLATTDGQTRYGATFIIAAGAYSFGALCNAQVSANVVSDTARSAAIGTNVMFGNIGGLISTWSFLPSDAPNYHIGNGLNLATSGTILLSATALLFWMTADNQKRETKDVDDALDGLSQKQIQDLDWRHPGFRWKP</sequence>
<protein>
    <recommendedName>
        <fullName evidence="8">Major facilitator superfamily (MFS) profile domain-containing protein</fullName>
    </recommendedName>
</protein>
<dbReference type="InParanoid" id="A0A218ZB60"/>
<dbReference type="PANTHER" id="PTHR43791">
    <property type="entry name" value="PERMEASE-RELATED"/>
    <property type="match status" value="1"/>
</dbReference>
<keyword evidence="3 7" id="KW-0812">Transmembrane</keyword>
<feature type="transmembrane region" description="Helical" evidence="7">
    <location>
        <begin position="185"/>
        <end position="205"/>
    </location>
</feature>
<organism evidence="9 10">
    <name type="scientific">Diplocarpon coronariae</name>
    <dbReference type="NCBI Taxonomy" id="2795749"/>
    <lineage>
        <taxon>Eukaryota</taxon>
        <taxon>Fungi</taxon>
        <taxon>Dikarya</taxon>
        <taxon>Ascomycota</taxon>
        <taxon>Pezizomycotina</taxon>
        <taxon>Leotiomycetes</taxon>
        <taxon>Helotiales</taxon>
        <taxon>Drepanopezizaceae</taxon>
        <taxon>Diplocarpon</taxon>
    </lineage>
</organism>
<dbReference type="EMBL" id="MZNU01000076">
    <property type="protein sequence ID" value="OWP05299.1"/>
    <property type="molecule type" value="Genomic_DNA"/>
</dbReference>
<feature type="compositionally biased region" description="Acidic residues" evidence="6">
    <location>
        <begin position="1"/>
        <end position="12"/>
    </location>
</feature>
<dbReference type="GO" id="GO:0022857">
    <property type="term" value="F:transmembrane transporter activity"/>
    <property type="evidence" value="ECO:0007669"/>
    <property type="project" value="InterPro"/>
</dbReference>
<evidence type="ECO:0000256" key="3">
    <source>
        <dbReference type="ARBA" id="ARBA00022692"/>
    </source>
</evidence>
<feature type="transmembrane region" description="Helical" evidence="7">
    <location>
        <begin position="481"/>
        <end position="501"/>
    </location>
</feature>
<dbReference type="Pfam" id="PF07690">
    <property type="entry name" value="MFS_1"/>
    <property type="match status" value="1"/>
</dbReference>
<evidence type="ECO:0000313" key="9">
    <source>
        <dbReference type="EMBL" id="OWP05299.1"/>
    </source>
</evidence>
<dbReference type="InterPro" id="IPR036259">
    <property type="entry name" value="MFS_trans_sf"/>
</dbReference>
<comment type="caution">
    <text evidence="9">The sequence shown here is derived from an EMBL/GenBank/DDBJ whole genome shotgun (WGS) entry which is preliminary data.</text>
</comment>
<dbReference type="Proteomes" id="UP000242519">
    <property type="component" value="Unassembled WGS sequence"/>
</dbReference>
<feature type="transmembrane region" description="Helical" evidence="7">
    <location>
        <begin position="415"/>
        <end position="436"/>
    </location>
</feature>
<keyword evidence="10" id="KW-1185">Reference proteome</keyword>
<name>A0A218ZB60_9HELO</name>
<gene>
    <name evidence="9" type="ORF">B2J93_8041</name>
</gene>
<dbReference type="Gene3D" id="1.20.1250.20">
    <property type="entry name" value="MFS general substrate transporter like domains"/>
    <property type="match status" value="2"/>
</dbReference>
<feature type="transmembrane region" description="Helical" evidence="7">
    <location>
        <begin position="250"/>
        <end position="272"/>
    </location>
</feature>
<evidence type="ECO:0000313" key="10">
    <source>
        <dbReference type="Proteomes" id="UP000242519"/>
    </source>
</evidence>
<dbReference type="GO" id="GO:0016020">
    <property type="term" value="C:membrane"/>
    <property type="evidence" value="ECO:0007669"/>
    <property type="project" value="UniProtKB-SubCell"/>
</dbReference>
<accession>A0A218ZB60</accession>
<evidence type="ECO:0000256" key="1">
    <source>
        <dbReference type="ARBA" id="ARBA00004141"/>
    </source>
</evidence>
<feature type="transmembrane region" description="Helical" evidence="7">
    <location>
        <begin position="448"/>
        <end position="469"/>
    </location>
</feature>
<feature type="transmembrane region" description="Helical" evidence="7">
    <location>
        <begin position="364"/>
        <end position="382"/>
    </location>
</feature>
<keyword evidence="4 7" id="KW-1133">Transmembrane helix</keyword>
<dbReference type="PANTHER" id="PTHR43791:SF48">
    <property type="entry name" value="TRANSPORTER, PUTATIVE (AFU_ORTHOLOGUE AFUA_4G01000)-RELATED"/>
    <property type="match status" value="1"/>
</dbReference>
<feature type="transmembrane region" description="Helical" evidence="7">
    <location>
        <begin position="217"/>
        <end position="238"/>
    </location>
</feature>
<feature type="transmembrane region" description="Helical" evidence="7">
    <location>
        <begin position="157"/>
        <end position="179"/>
    </location>
</feature>
<keyword evidence="5 7" id="KW-0472">Membrane</keyword>
<evidence type="ECO:0000256" key="2">
    <source>
        <dbReference type="ARBA" id="ARBA00022448"/>
    </source>
</evidence>
<evidence type="ECO:0000256" key="5">
    <source>
        <dbReference type="ARBA" id="ARBA00023136"/>
    </source>
</evidence>
<feature type="transmembrane region" description="Helical" evidence="7">
    <location>
        <begin position="68"/>
        <end position="88"/>
    </location>
</feature>
<dbReference type="FunFam" id="1.20.1250.20:FF:000013">
    <property type="entry name" value="MFS general substrate transporter"/>
    <property type="match status" value="1"/>
</dbReference>
<feature type="transmembrane region" description="Helical" evidence="7">
    <location>
        <begin position="389"/>
        <end position="409"/>
    </location>
</feature>
<keyword evidence="2" id="KW-0813">Transport</keyword>
<dbReference type="SUPFAM" id="SSF103473">
    <property type="entry name" value="MFS general substrate transporter"/>
    <property type="match status" value="1"/>
</dbReference>
<evidence type="ECO:0000256" key="7">
    <source>
        <dbReference type="SAM" id="Phobius"/>
    </source>
</evidence>
<dbReference type="AlphaFoldDB" id="A0A218ZB60"/>
<evidence type="ECO:0000256" key="4">
    <source>
        <dbReference type="ARBA" id="ARBA00022989"/>
    </source>
</evidence>
<dbReference type="InterPro" id="IPR011701">
    <property type="entry name" value="MFS"/>
</dbReference>
<feature type="domain" description="Major facilitator superfamily (MFS) profile" evidence="8">
    <location>
        <begin position="75"/>
        <end position="506"/>
    </location>
</feature>
<evidence type="ECO:0000259" key="8">
    <source>
        <dbReference type="PROSITE" id="PS50850"/>
    </source>
</evidence>
<feature type="transmembrane region" description="Helical" evidence="7">
    <location>
        <begin position="317"/>
        <end position="344"/>
    </location>
</feature>
<evidence type="ECO:0000256" key="6">
    <source>
        <dbReference type="SAM" id="MobiDB-lite"/>
    </source>
</evidence>
<dbReference type="PROSITE" id="PS50850">
    <property type="entry name" value="MFS"/>
    <property type="match status" value="1"/>
</dbReference>
<comment type="subcellular location">
    <subcellularLocation>
        <location evidence="1">Membrane</location>
        <topology evidence="1">Multi-pass membrane protein</topology>
    </subcellularLocation>
</comment>
<reference evidence="9 10" key="1">
    <citation type="submission" date="2017-04" db="EMBL/GenBank/DDBJ databases">
        <title>Draft genome sequence of Marssonina coronaria NL1: causal agent of apple blotch.</title>
        <authorList>
            <person name="Cheng Q."/>
        </authorList>
    </citation>
    <scope>NUCLEOTIDE SEQUENCE [LARGE SCALE GENOMIC DNA]</scope>
    <source>
        <strain evidence="9 10">NL1</strain>
    </source>
</reference>
<feature type="region of interest" description="Disordered" evidence="6">
    <location>
        <begin position="1"/>
        <end position="29"/>
    </location>
</feature>
<feature type="transmembrane region" description="Helical" evidence="7">
    <location>
        <begin position="128"/>
        <end position="145"/>
    </location>
</feature>
<dbReference type="OrthoDB" id="2985014at2759"/>